<name>A0ABR1VBN0_9PEZI</name>
<evidence type="ECO:0000313" key="3">
    <source>
        <dbReference type="EMBL" id="KAK8068623.1"/>
    </source>
</evidence>
<dbReference type="SUPFAM" id="SSF82199">
    <property type="entry name" value="SET domain"/>
    <property type="match status" value="1"/>
</dbReference>
<dbReference type="PROSITE" id="PS50280">
    <property type="entry name" value="SET"/>
    <property type="match status" value="1"/>
</dbReference>
<keyword evidence="4" id="KW-1185">Reference proteome</keyword>
<organism evidence="3 4">
    <name type="scientific">Apiospora saccharicola</name>
    <dbReference type="NCBI Taxonomy" id="335842"/>
    <lineage>
        <taxon>Eukaryota</taxon>
        <taxon>Fungi</taxon>
        <taxon>Dikarya</taxon>
        <taxon>Ascomycota</taxon>
        <taxon>Pezizomycotina</taxon>
        <taxon>Sordariomycetes</taxon>
        <taxon>Xylariomycetidae</taxon>
        <taxon>Amphisphaeriales</taxon>
        <taxon>Apiosporaceae</taxon>
        <taxon>Apiospora</taxon>
    </lineage>
</organism>
<dbReference type="Proteomes" id="UP001446871">
    <property type="component" value="Unassembled WGS sequence"/>
</dbReference>
<feature type="domain" description="SET" evidence="2">
    <location>
        <begin position="9"/>
        <end position="185"/>
    </location>
</feature>
<dbReference type="CDD" id="cd20071">
    <property type="entry name" value="SET_SMYD"/>
    <property type="match status" value="1"/>
</dbReference>
<feature type="region of interest" description="Disordered" evidence="1">
    <location>
        <begin position="348"/>
        <end position="413"/>
    </location>
</feature>
<feature type="compositionally biased region" description="Low complexity" evidence="1">
    <location>
        <begin position="391"/>
        <end position="400"/>
    </location>
</feature>
<dbReference type="InterPro" id="IPR046341">
    <property type="entry name" value="SET_dom_sf"/>
</dbReference>
<dbReference type="InterPro" id="IPR001214">
    <property type="entry name" value="SET_dom"/>
</dbReference>
<accession>A0ABR1VBN0</accession>
<dbReference type="SMART" id="SM00317">
    <property type="entry name" value="SET"/>
    <property type="match status" value="1"/>
</dbReference>
<dbReference type="PANTHER" id="PTHR47332:SF4">
    <property type="entry name" value="SET DOMAIN-CONTAINING PROTEIN 5"/>
    <property type="match status" value="1"/>
</dbReference>
<gene>
    <name evidence="3" type="ORF">PG996_007735</name>
</gene>
<dbReference type="Gene3D" id="1.10.220.160">
    <property type="match status" value="1"/>
</dbReference>
<dbReference type="Pfam" id="PF00856">
    <property type="entry name" value="SET"/>
    <property type="match status" value="1"/>
</dbReference>
<evidence type="ECO:0000259" key="2">
    <source>
        <dbReference type="PROSITE" id="PS50280"/>
    </source>
</evidence>
<dbReference type="PANTHER" id="PTHR47332">
    <property type="entry name" value="SET DOMAIN-CONTAINING PROTEIN 5"/>
    <property type="match status" value="1"/>
</dbReference>
<dbReference type="EMBL" id="JAQQWM010000004">
    <property type="protein sequence ID" value="KAK8068623.1"/>
    <property type="molecule type" value="Genomic_DNA"/>
</dbReference>
<dbReference type="InterPro" id="IPR053185">
    <property type="entry name" value="SET_domain_protein"/>
</dbReference>
<comment type="caution">
    <text evidence="3">The sequence shown here is derived from an EMBL/GenBank/DDBJ whole genome shotgun (WGS) entry which is preliminary data.</text>
</comment>
<proteinExistence type="predicted"/>
<feature type="compositionally biased region" description="Basic and acidic residues" evidence="1">
    <location>
        <begin position="365"/>
        <end position="389"/>
    </location>
</feature>
<dbReference type="Gene3D" id="2.170.270.10">
    <property type="entry name" value="SET domain"/>
    <property type="match status" value="1"/>
</dbReference>
<sequence>MAMISFDPEFFEVKPTWDDKGNGVHSKRVIPAGTVIVKEMPLLRHPENPAGFQYEQIPDLITQFDALQPFQQNELLTLYTVKHRGEDPDALFDYLQNTYTRPDGTTKLSYQEARRYMRMVVVLWSNQIGILDEQAEEHRGLYLRTSRLNHQCAPNLLTNLATNGEITLRTRNRILPGDELSISYIPLDLSRAERRAALLEDFEFECKCDLCDEYALAADADNHEYRVAQLHIYDLGETMRLYTENEFSVLPLEDCNQYLARCQKRWVHYTELHWNDMAFYELLNIADLWARVWALTPNNTPWVPGDAVNPRAQYAAMEWTRSLRTAVDKLGPLVMDRNDTHLEDARRALNQPGALPNIIRPRIPAPEDGRVRSKSRTPEGRPMRRDRTASAEAQGQGAQGPVANNPGAGGQGS</sequence>
<protein>
    <recommendedName>
        <fullName evidence="2">SET domain-containing protein</fullName>
    </recommendedName>
</protein>
<evidence type="ECO:0000313" key="4">
    <source>
        <dbReference type="Proteomes" id="UP001446871"/>
    </source>
</evidence>
<evidence type="ECO:0000256" key="1">
    <source>
        <dbReference type="SAM" id="MobiDB-lite"/>
    </source>
</evidence>
<reference evidence="3 4" key="1">
    <citation type="submission" date="2023-01" db="EMBL/GenBank/DDBJ databases">
        <title>Analysis of 21 Apiospora genomes using comparative genomics revels a genus with tremendous synthesis potential of carbohydrate active enzymes and secondary metabolites.</title>
        <authorList>
            <person name="Sorensen T."/>
        </authorList>
    </citation>
    <scope>NUCLEOTIDE SEQUENCE [LARGE SCALE GENOMIC DNA]</scope>
    <source>
        <strain evidence="3 4">CBS 83171</strain>
    </source>
</reference>